<evidence type="ECO:0000256" key="4">
    <source>
        <dbReference type="ARBA" id="ARBA00023136"/>
    </source>
</evidence>
<evidence type="ECO:0000256" key="2">
    <source>
        <dbReference type="ARBA" id="ARBA00022792"/>
    </source>
</evidence>
<protein>
    <submittedName>
        <fullName evidence="6">Uncharacterized protein</fullName>
    </submittedName>
</protein>
<evidence type="ECO:0000256" key="3">
    <source>
        <dbReference type="ARBA" id="ARBA00023128"/>
    </source>
</evidence>
<evidence type="ECO:0000256" key="1">
    <source>
        <dbReference type="ARBA" id="ARBA00004273"/>
    </source>
</evidence>
<dbReference type="AlphaFoldDB" id="A0A0F4GT19"/>
<feature type="transmembrane region" description="Helical" evidence="5">
    <location>
        <begin position="47"/>
        <end position="67"/>
    </location>
</feature>
<organism evidence="6 7">
    <name type="scientific">Zymoseptoria brevis</name>
    <dbReference type="NCBI Taxonomy" id="1047168"/>
    <lineage>
        <taxon>Eukaryota</taxon>
        <taxon>Fungi</taxon>
        <taxon>Dikarya</taxon>
        <taxon>Ascomycota</taxon>
        <taxon>Pezizomycotina</taxon>
        <taxon>Dothideomycetes</taxon>
        <taxon>Dothideomycetidae</taxon>
        <taxon>Mycosphaerellales</taxon>
        <taxon>Mycosphaerellaceae</taxon>
        <taxon>Zymoseptoria</taxon>
    </lineage>
</organism>
<sequence>MRPSMIHRMAFPKFPGLYRRNNVPDWQKLHQAHDGVRQWNKGPRAKYMLYPYYACLIATTAATQYMMVRMVLGKKTWFGGATAAKE</sequence>
<name>A0A0F4GT19_9PEZI</name>
<dbReference type="EMBL" id="LAFY01000315">
    <property type="protein sequence ID" value="KJY00542.1"/>
    <property type="molecule type" value="Genomic_DNA"/>
</dbReference>
<dbReference type="Pfam" id="PF02238">
    <property type="entry name" value="COX7a"/>
    <property type="match status" value="1"/>
</dbReference>
<keyword evidence="5" id="KW-1133">Transmembrane helix</keyword>
<keyword evidence="4 5" id="KW-0472">Membrane</keyword>
<dbReference type="Proteomes" id="UP000033647">
    <property type="component" value="Unassembled WGS sequence"/>
</dbReference>
<gene>
    <name evidence="6" type="ORF">TI39_contig323g00010</name>
</gene>
<dbReference type="STRING" id="1047168.A0A0F4GT19"/>
<keyword evidence="7" id="KW-1185">Reference proteome</keyword>
<comment type="subcellular location">
    <subcellularLocation>
        <location evidence="1">Mitochondrion inner membrane</location>
    </subcellularLocation>
</comment>
<reference evidence="6 7" key="1">
    <citation type="submission" date="2015-03" db="EMBL/GenBank/DDBJ databases">
        <title>RNA-seq based gene annotation and comparative genomics of four Zymoseptoria species reveal species-specific pathogenicity related genes and transposable element activity.</title>
        <authorList>
            <person name="Grandaubert J."/>
            <person name="Bhattacharyya A."/>
            <person name="Stukenbrock E.H."/>
        </authorList>
    </citation>
    <scope>NUCLEOTIDE SEQUENCE [LARGE SCALE GENOMIC DNA]</scope>
    <source>
        <strain evidence="6 7">Zb18110</strain>
    </source>
</reference>
<comment type="caution">
    <text evidence="6">The sequence shown here is derived from an EMBL/GenBank/DDBJ whole genome shotgun (WGS) entry which is preliminary data.</text>
</comment>
<dbReference type="OrthoDB" id="5511599at2759"/>
<proteinExistence type="predicted"/>
<dbReference type="GO" id="GO:0005743">
    <property type="term" value="C:mitochondrial inner membrane"/>
    <property type="evidence" value="ECO:0007669"/>
    <property type="project" value="UniProtKB-SubCell"/>
</dbReference>
<evidence type="ECO:0000313" key="7">
    <source>
        <dbReference type="Proteomes" id="UP000033647"/>
    </source>
</evidence>
<accession>A0A0F4GT19</accession>
<keyword evidence="5" id="KW-0812">Transmembrane</keyword>
<evidence type="ECO:0000313" key="6">
    <source>
        <dbReference type="EMBL" id="KJY00542.1"/>
    </source>
</evidence>
<evidence type="ECO:0000256" key="5">
    <source>
        <dbReference type="SAM" id="Phobius"/>
    </source>
</evidence>
<dbReference type="InterPro" id="IPR039297">
    <property type="entry name" value="COX7a"/>
</dbReference>
<keyword evidence="2" id="KW-0999">Mitochondrion inner membrane</keyword>
<keyword evidence="3" id="KW-0496">Mitochondrion</keyword>